<dbReference type="Proteomes" id="UP000288291">
    <property type="component" value="Unassembled WGS sequence"/>
</dbReference>
<dbReference type="GO" id="GO:0009758">
    <property type="term" value="P:carbohydrate utilization"/>
    <property type="evidence" value="ECO:0007669"/>
    <property type="project" value="InterPro"/>
</dbReference>
<keyword evidence="11" id="KW-1185">Reference proteome</keyword>
<feature type="binding site" evidence="5">
    <location>
        <position position="225"/>
    </location>
    <ligand>
        <name>Ca(2+)</name>
        <dbReference type="ChEBI" id="CHEBI:29108"/>
        <label>1</label>
    </ligand>
</feature>
<dbReference type="EMBL" id="RXIA01000020">
    <property type="protein sequence ID" value="RVU70410.1"/>
    <property type="molecule type" value="Genomic_DNA"/>
</dbReference>
<feature type="binding site" evidence="4">
    <location>
        <position position="448"/>
    </location>
    <ligand>
        <name>substrate</name>
    </ligand>
</feature>
<keyword evidence="9" id="KW-0732">Signal</keyword>
<accession>A0A437SU42</accession>
<dbReference type="InterPro" id="IPR003469">
    <property type="entry name" value="Glyco_hydro_68"/>
</dbReference>
<feature type="active site" description="Proton donor/acceptor" evidence="3">
    <location>
        <position position="430"/>
    </location>
</feature>
<dbReference type="GO" id="GO:0050053">
    <property type="term" value="F:levansucrase activity"/>
    <property type="evidence" value="ECO:0007669"/>
    <property type="project" value="InterPro"/>
</dbReference>
<sequence length="632" mass="71266">MHNSKKHSMLTLVSAGVLLGILNTANCKPVHADTLNSPTTNTNNVQNQNTTDQTQNFSSNDSASVTNADQTSDSTQTSTQASDLQLTDEAKKALADVDIDEYSLNQDQIEKINQINFNDINIDTGTQWTYDQFRGTANKMIDQDKQYRVPYFNAKKIKNMPATYTKDAQTGKKTKLDVWDSWPIQDEKTGHVVNYKGYQLAIAMMGQPKHNDSHIYLLYNKYGDNKLSHWKTAGPIFGFKGTPLDQEWSGSATVNSDGTIQLFYTDVDTRKGDNHQKISTANLVLKIDKKGRLKIAKVRNRHELFEGDGYHYQTYKQWKSTNKGADNIAMRDAHVINVDGDRYLVFEASTGTENYQGEDQIYNWQNYGGSDQENLDDFLKINSDDDMKSRASWANAAIGILRLDDNENNPSVEEVMIPLITSPMVSDEIERPNIVPMNGRYYLFATTRLNHGTNDALWRKANRVVGDNVTMLGWVSDHLTYGYEPLNGDATVLTASVPFNWRTGTYSYYAVPFAGSDDQVLITSYMTNRGYAAGKGKRATWAPSFLLRINPDDTTEVEDVVTNQGDWIYDESSRNDKMLATSLAGARLKGEPDPDVTGELHKIPLKKKHHKKTSKKKAHHSKKHVAKKQHRR</sequence>
<organism evidence="10 11">
    <name type="scientific">Lactobacillus xujianguonis</name>
    <dbReference type="NCBI Taxonomy" id="2495899"/>
    <lineage>
        <taxon>Bacteria</taxon>
        <taxon>Bacillati</taxon>
        <taxon>Bacillota</taxon>
        <taxon>Bacilli</taxon>
        <taxon>Lactobacillales</taxon>
        <taxon>Lactobacillaceae</taxon>
        <taxon>Lactobacillus</taxon>
    </lineage>
</organism>
<feature type="active site" description="Nucleophile" evidence="3">
    <location>
        <position position="180"/>
    </location>
</feature>
<feature type="compositionally biased region" description="Basic residues" evidence="8">
    <location>
        <begin position="603"/>
        <end position="632"/>
    </location>
</feature>
<keyword evidence="2 5" id="KW-0106">Calcium</keyword>
<comment type="similarity">
    <text evidence="1 7">Belongs to the glycosyl hydrolase 68 family.</text>
</comment>
<comment type="cofactor">
    <cofactor evidence="5">
        <name>Ca(2+)</name>
        <dbReference type="ChEBI" id="CHEBI:29108"/>
    </cofactor>
</comment>
<feature type="site" description="Transition state stabilizer" evidence="6">
    <location>
        <position position="332"/>
    </location>
</feature>
<feature type="binding site" evidence="4">
    <location>
        <begin position="331"/>
        <end position="332"/>
    </location>
    <ligand>
        <name>substrate</name>
    </ligand>
</feature>
<feature type="binding site" evidence="5">
    <location>
        <position position="393"/>
    </location>
    <ligand>
        <name>Ca(2+)</name>
        <dbReference type="ChEBI" id="CHEBI:29108"/>
        <label>1</label>
    </ligand>
</feature>
<name>A0A437SU42_9LACO</name>
<feature type="binding site" evidence="5">
    <location>
        <position position="427"/>
    </location>
    <ligand>
        <name>Ca(2+)</name>
        <dbReference type="ChEBI" id="CHEBI:29108"/>
        <label>1</label>
    </ligand>
</feature>
<dbReference type="InterPro" id="IPR023296">
    <property type="entry name" value="Glyco_hydro_beta-prop_sf"/>
</dbReference>
<evidence type="ECO:0000256" key="9">
    <source>
        <dbReference type="SAM" id="SignalP"/>
    </source>
</evidence>
<dbReference type="GO" id="GO:0046872">
    <property type="term" value="F:metal ion binding"/>
    <property type="evidence" value="ECO:0007669"/>
    <property type="project" value="UniProtKB-KW"/>
</dbReference>
<dbReference type="Pfam" id="PF02435">
    <property type="entry name" value="Glyco_hydro_68"/>
    <property type="match status" value="1"/>
</dbReference>
<proteinExistence type="inferred from homology"/>
<feature type="chain" id="PRO_5019168636" evidence="9">
    <location>
        <begin position="33"/>
        <end position="632"/>
    </location>
</feature>
<feature type="binding site" evidence="4">
    <location>
        <position position="249"/>
    </location>
    <ligand>
        <name>substrate</name>
    </ligand>
</feature>
<dbReference type="AlphaFoldDB" id="A0A437SU42"/>
<evidence type="ECO:0000256" key="7">
    <source>
        <dbReference type="RuleBase" id="RU361220"/>
    </source>
</evidence>
<evidence type="ECO:0000256" key="6">
    <source>
        <dbReference type="PIRSR" id="PIRSR603469-4"/>
    </source>
</evidence>
<feature type="region of interest" description="Disordered" evidence="8">
    <location>
        <begin position="585"/>
        <end position="632"/>
    </location>
</feature>
<dbReference type="RefSeq" id="WP_103661414.1">
    <property type="nucleotide sequence ID" value="NZ_ML136888.1"/>
</dbReference>
<feature type="signal peptide" evidence="9">
    <location>
        <begin position="1"/>
        <end position="32"/>
    </location>
</feature>
<feature type="compositionally biased region" description="Low complexity" evidence="8">
    <location>
        <begin position="68"/>
        <end position="83"/>
    </location>
</feature>
<reference evidence="10 11" key="1">
    <citation type="submission" date="2018-12" db="EMBL/GenBank/DDBJ databases">
        <authorList>
            <person name="Meng J."/>
        </authorList>
    </citation>
    <scope>NUCLEOTIDE SEQUENCE [LARGE SCALE GENOMIC DNA]</scope>
    <source>
        <strain evidence="10 11">HT111-2</strain>
    </source>
</reference>
<feature type="binding site" evidence="5">
    <location>
        <position position="568"/>
    </location>
    <ligand>
        <name>Ca(2+)</name>
        <dbReference type="ChEBI" id="CHEBI:29108"/>
        <label>1</label>
    </ligand>
</feature>
<evidence type="ECO:0000256" key="2">
    <source>
        <dbReference type="ARBA" id="ARBA00022837"/>
    </source>
</evidence>
<evidence type="ECO:0000256" key="1">
    <source>
        <dbReference type="ARBA" id="ARBA00006775"/>
    </source>
</evidence>
<feature type="compositionally biased region" description="Polar residues" evidence="8">
    <location>
        <begin position="57"/>
        <end position="67"/>
    </location>
</feature>
<feature type="binding site" evidence="5">
    <location>
        <position position="356"/>
    </location>
    <ligand>
        <name>Ca(2+)</name>
        <dbReference type="ChEBI" id="CHEBI:29108"/>
        <label>1</label>
    </ligand>
</feature>
<feature type="binding site" evidence="5">
    <location>
        <position position="326"/>
    </location>
    <ligand>
        <name>Ca(2+)</name>
        <dbReference type="ChEBI" id="CHEBI:29108"/>
        <label>1</label>
    </ligand>
</feature>
<feature type="region of interest" description="Disordered" evidence="8">
    <location>
        <begin position="33"/>
        <end position="83"/>
    </location>
</feature>
<dbReference type="Gene3D" id="2.115.10.20">
    <property type="entry name" value="Glycosyl hydrolase domain, family 43"/>
    <property type="match status" value="1"/>
</dbReference>
<feature type="binding site" evidence="5">
    <location>
        <position position="573"/>
    </location>
    <ligand>
        <name>Ca(2+)</name>
        <dbReference type="ChEBI" id="CHEBI:29108"/>
        <label>1</label>
    </ligand>
</feature>
<evidence type="ECO:0000256" key="3">
    <source>
        <dbReference type="PIRSR" id="PIRSR603469-1"/>
    </source>
</evidence>
<evidence type="ECO:0000256" key="4">
    <source>
        <dbReference type="PIRSR" id="PIRSR603469-2"/>
    </source>
</evidence>
<evidence type="ECO:0000313" key="11">
    <source>
        <dbReference type="Proteomes" id="UP000288291"/>
    </source>
</evidence>
<dbReference type="CDD" id="cd08997">
    <property type="entry name" value="GH68"/>
    <property type="match status" value="1"/>
</dbReference>
<feature type="compositionally biased region" description="Basic and acidic residues" evidence="8">
    <location>
        <begin position="588"/>
        <end position="602"/>
    </location>
</feature>
<feature type="binding site" evidence="5">
    <location>
        <position position="395"/>
    </location>
    <ligand>
        <name>Ca(2+)</name>
        <dbReference type="ChEBI" id="CHEBI:29108"/>
        <label>1</label>
    </ligand>
</feature>
<feature type="compositionally biased region" description="Low complexity" evidence="8">
    <location>
        <begin position="39"/>
        <end position="56"/>
    </location>
</feature>
<evidence type="ECO:0000256" key="8">
    <source>
        <dbReference type="SAM" id="MobiDB-lite"/>
    </source>
</evidence>
<evidence type="ECO:0000256" key="5">
    <source>
        <dbReference type="PIRSR" id="PIRSR603469-3"/>
    </source>
</evidence>
<protein>
    <submittedName>
        <fullName evidence="10">Levansucrase</fullName>
    </submittedName>
</protein>
<gene>
    <name evidence="10" type="ORF">EJK17_07810</name>
</gene>
<dbReference type="SUPFAM" id="SSF75005">
    <property type="entry name" value="Arabinanase/levansucrase/invertase"/>
    <property type="match status" value="1"/>
</dbReference>
<feature type="binding site" evidence="4">
    <location>
        <begin position="428"/>
        <end position="430"/>
    </location>
    <ligand>
        <name>substrate</name>
    </ligand>
</feature>
<feature type="binding site" evidence="5">
    <location>
        <position position="566"/>
    </location>
    <ligand>
        <name>Ca(2+)</name>
        <dbReference type="ChEBI" id="CHEBI:29108"/>
        <label>1</label>
    </ligand>
</feature>
<feature type="binding site" evidence="4">
    <location>
        <position position="179"/>
    </location>
    <ligand>
        <name>substrate</name>
    </ligand>
</feature>
<evidence type="ECO:0000313" key="10">
    <source>
        <dbReference type="EMBL" id="RVU70410.1"/>
    </source>
</evidence>
<keyword evidence="5" id="KW-0479">Metal-binding</keyword>
<comment type="caution">
    <text evidence="10">The sequence shown here is derived from an EMBL/GenBank/DDBJ whole genome shotgun (WGS) entry which is preliminary data.</text>
</comment>